<dbReference type="AlphaFoldDB" id="A0A833J0R6"/>
<proteinExistence type="predicted"/>
<comment type="caution">
    <text evidence="1">The sequence shown here is derived from an EMBL/GenBank/DDBJ whole genome shotgun (WGS) entry which is preliminary data.</text>
</comment>
<dbReference type="EMBL" id="WEKV01000020">
    <property type="protein sequence ID" value="KAB7782423.1"/>
    <property type="molecule type" value="Genomic_DNA"/>
</dbReference>
<protein>
    <submittedName>
        <fullName evidence="1">Uncharacterized protein</fullName>
    </submittedName>
</protein>
<evidence type="ECO:0000313" key="1">
    <source>
        <dbReference type="EMBL" id="KAB7782423.1"/>
    </source>
</evidence>
<reference evidence="1 2" key="1">
    <citation type="submission" date="2019-10" db="EMBL/GenBank/DDBJ databases">
        <title>Draft Genome Sequence of the Caffeine Degrading Methylotroph Methylorubrum populi PINKEL.</title>
        <authorList>
            <person name="Dawson S.C."/>
            <person name="Zhang X."/>
            <person name="Wright M.E."/>
            <person name="Sharma G."/>
            <person name="Langner J.T."/>
            <person name="Ditty J.L."/>
            <person name="Subuyuj G.A."/>
        </authorList>
    </citation>
    <scope>NUCLEOTIDE SEQUENCE [LARGE SCALE GENOMIC DNA]</scope>
    <source>
        <strain evidence="1 2">Pinkel</strain>
    </source>
</reference>
<sequence>MFAAMVTADHLLRVVDAYREAHRVSDPRVSTMMFNDGKRIGLLRKGGDIGSRSLVIAFQWLSDHWPAGAVWPDDVPRPAPTEPDVAA</sequence>
<dbReference type="Proteomes" id="UP000469949">
    <property type="component" value="Unassembled WGS sequence"/>
</dbReference>
<accession>A0A833J0R6</accession>
<name>A0A833J0R6_9HYPH</name>
<evidence type="ECO:0000313" key="2">
    <source>
        <dbReference type="Proteomes" id="UP000469949"/>
    </source>
</evidence>
<organism evidence="1 2">
    <name type="scientific">Methylorubrum populi</name>
    <dbReference type="NCBI Taxonomy" id="223967"/>
    <lineage>
        <taxon>Bacteria</taxon>
        <taxon>Pseudomonadati</taxon>
        <taxon>Pseudomonadota</taxon>
        <taxon>Alphaproteobacteria</taxon>
        <taxon>Hyphomicrobiales</taxon>
        <taxon>Methylobacteriaceae</taxon>
        <taxon>Methylorubrum</taxon>
    </lineage>
</organism>
<gene>
    <name evidence="1" type="ORF">F8B43_5178</name>
</gene>